<dbReference type="SUPFAM" id="SSF53822">
    <property type="entry name" value="Periplasmic binding protein-like I"/>
    <property type="match status" value="1"/>
</dbReference>
<keyword evidence="7" id="KW-1185">Reference proteome</keyword>
<name>A0A7K1FTP9_9ACTN</name>
<feature type="compositionally biased region" description="Gly residues" evidence="3">
    <location>
        <begin position="32"/>
        <end position="52"/>
    </location>
</feature>
<evidence type="ECO:0000256" key="3">
    <source>
        <dbReference type="SAM" id="MobiDB-lite"/>
    </source>
</evidence>
<dbReference type="InterPro" id="IPR028081">
    <property type="entry name" value="Leu-bd"/>
</dbReference>
<dbReference type="AlphaFoldDB" id="A0A7K1FTP9"/>
<comment type="caution">
    <text evidence="6">The sequence shown here is derived from an EMBL/GenBank/DDBJ whole genome shotgun (WGS) entry which is preliminary data.</text>
</comment>
<comment type="similarity">
    <text evidence="1">Belongs to the leucine-binding protein family.</text>
</comment>
<feature type="chain" id="PRO_5029695539" evidence="4">
    <location>
        <begin position="27"/>
        <end position="435"/>
    </location>
</feature>
<sequence>MRTRSITRVVAAGAALALALSGCASSSDSGGTSSGGGAATSGGATGGGGGTGKTVVVSSDLPLQGSSASQSESTNELIKLYLEQQGYKAGDYSIEFKPYDDSTAAKGAWDEAACAKNAADHVANENEVAVMGTFNSGCAKIEVPTLNQGNLLMVSHANTNPGLTKAWETGEPEKYFPSGKRTYARVVTTDDFQGTAAAAFAKEDLKVTKCFILNDNQTYGLGVAKAFTDAAKAQGIEIVGEEAWDVKQPSYTALYQEAKSAGADCIYLGGIYDNNGGQLIKDKVAVLGDNKTVKLLGPDGFTGYDDLLALPEAEGMYLTFAGLTTDQLIEQDGPGKALIEAYTAKFGKAPTGNYPLYGVAAMQVILAAIAASDGTRESVNNAVFSGEGITIPEADSVTGKEIKIDPATGDTSAKDITVELVTGGKETFFKAQSIE</sequence>
<reference evidence="6 7" key="1">
    <citation type="submission" date="2019-11" db="EMBL/GenBank/DDBJ databases">
        <authorList>
            <person name="Jiang L.-Q."/>
        </authorList>
    </citation>
    <scope>NUCLEOTIDE SEQUENCE [LARGE SCALE GENOMIC DNA]</scope>
    <source>
        <strain evidence="6 7">YIM 132087</strain>
    </source>
</reference>
<keyword evidence="2 4" id="KW-0732">Signal</keyword>
<dbReference type="PROSITE" id="PS51257">
    <property type="entry name" value="PROKAR_LIPOPROTEIN"/>
    <property type="match status" value="1"/>
</dbReference>
<feature type="region of interest" description="Disordered" evidence="3">
    <location>
        <begin position="29"/>
        <end position="57"/>
    </location>
</feature>
<gene>
    <name evidence="6" type="ORF">GIS00_22745</name>
</gene>
<feature type="domain" description="Leucine-binding protein" evidence="5">
    <location>
        <begin position="62"/>
        <end position="383"/>
    </location>
</feature>
<feature type="signal peptide" evidence="4">
    <location>
        <begin position="1"/>
        <end position="26"/>
    </location>
</feature>
<evidence type="ECO:0000256" key="2">
    <source>
        <dbReference type="ARBA" id="ARBA00022729"/>
    </source>
</evidence>
<dbReference type="PANTHER" id="PTHR47151">
    <property type="entry name" value="LEU/ILE/VAL-BINDING ABC TRANSPORTER SUBUNIT"/>
    <property type="match status" value="1"/>
</dbReference>
<dbReference type="CDD" id="cd06342">
    <property type="entry name" value="PBP1_ABC_LIVBP-like"/>
    <property type="match status" value="1"/>
</dbReference>
<dbReference type="Pfam" id="PF13458">
    <property type="entry name" value="Peripla_BP_6"/>
    <property type="match status" value="1"/>
</dbReference>
<evidence type="ECO:0000313" key="6">
    <source>
        <dbReference type="EMBL" id="MTD16759.1"/>
    </source>
</evidence>
<evidence type="ECO:0000256" key="4">
    <source>
        <dbReference type="SAM" id="SignalP"/>
    </source>
</evidence>
<evidence type="ECO:0000256" key="1">
    <source>
        <dbReference type="ARBA" id="ARBA00010062"/>
    </source>
</evidence>
<dbReference type="Proteomes" id="UP000460221">
    <property type="component" value="Unassembled WGS sequence"/>
</dbReference>
<dbReference type="EMBL" id="WLYK01000011">
    <property type="protein sequence ID" value="MTD16759.1"/>
    <property type="molecule type" value="Genomic_DNA"/>
</dbReference>
<dbReference type="PANTHER" id="PTHR47151:SF2">
    <property type="entry name" value="AMINO ACID BINDING PROTEIN"/>
    <property type="match status" value="1"/>
</dbReference>
<evidence type="ECO:0000313" key="7">
    <source>
        <dbReference type="Proteomes" id="UP000460221"/>
    </source>
</evidence>
<proteinExistence type="inferred from homology"/>
<protein>
    <submittedName>
        <fullName evidence="6">ABC transporter substrate-binding protein</fullName>
    </submittedName>
</protein>
<accession>A0A7K1FTP9</accession>
<organism evidence="6 7">
    <name type="scientific">Nakamurella alba</name>
    <dbReference type="NCBI Taxonomy" id="2665158"/>
    <lineage>
        <taxon>Bacteria</taxon>
        <taxon>Bacillati</taxon>
        <taxon>Actinomycetota</taxon>
        <taxon>Actinomycetes</taxon>
        <taxon>Nakamurellales</taxon>
        <taxon>Nakamurellaceae</taxon>
        <taxon>Nakamurella</taxon>
    </lineage>
</organism>
<dbReference type="InterPro" id="IPR028082">
    <property type="entry name" value="Peripla_BP_I"/>
</dbReference>
<evidence type="ECO:0000259" key="5">
    <source>
        <dbReference type="Pfam" id="PF13458"/>
    </source>
</evidence>
<dbReference type="RefSeq" id="WP_154770742.1">
    <property type="nucleotide sequence ID" value="NZ_WLYK01000011.1"/>
</dbReference>
<dbReference type="Gene3D" id="3.40.50.2300">
    <property type="match status" value="2"/>
</dbReference>